<dbReference type="InterPro" id="IPR036640">
    <property type="entry name" value="ABC1_TM_sf"/>
</dbReference>
<feature type="domain" description="ABC transporter" evidence="9">
    <location>
        <begin position="406"/>
        <end position="646"/>
    </location>
</feature>
<dbReference type="SUPFAM" id="SSF90123">
    <property type="entry name" value="ABC transporter transmembrane region"/>
    <property type="match status" value="1"/>
</dbReference>
<dbReference type="GO" id="GO:0015421">
    <property type="term" value="F:ABC-type oligopeptide transporter activity"/>
    <property type="evidence" value="ECO:0007669"/>
    <property type="project" value="TreeGrafter"/>
</dbReference>
<evidence type="ECO:0000256" key="7">
    <source>
        <dbReference type="SAM" id="MobiDB-lite"/>
    </source>
</evidence>
<evidence type="ECO:0000259" key="10">
    <source>
        <dbReference type="PROSITE" id="PS50929"/>
    </source>
</evidence>
<organism evidence="11 12">
    <name type="scientific">Marinactinospora thermotolerans DSM 45154</name>
    <dbReference type="NCBI Taxonomy" id="1122192"/>
    <lineage>
        <taxon>Bacteria</taxon>
        <taxon>Bacillati</taxon>
        <taxon>Actinomycetota</taxon>
        <taxon>Actinomycetes</taxon>
        <taxon>Streptosporangiales</taxon>
        <taxon>Nocardiopsidaceae</taxon>
        <taxon>Marinactinospora</taxon>
    </lineage>
</organism>
<feature type="region of interest" description="Disordered" evidence="7">
    <location>
        <begin position="655"/>
        <end position="681"/>
    </location>
</feature>
<keyword evidence="6 8" id="KW-0472">Membrane</keyword>
<gene>
    <name evidence="11" type="ORF">SAMN02745673_02656</name>
</gene>
<dbReference type="PROSITE" id="PS50929">
    <property type="entry name" value="ABC_TM1F"/>
    <property type="match status" value="1"/>
</dbReference>
<dbReference type="Gene3D" id="3.40.50.300">
    <property type="entry name" value="P-loop containing nucleotide triphosphate hydrolases"/>
    <property type="match status" value="1"/>
</dbReference>
<dbReference type="InterPro" id="IPR003593">
    <property type="entry name" value="AAA+_ATPase"/>
</dbReference>
<evidence type="ECO:0000256" key="8">
    <source>
        <dbReference type="SAM" id="Phobius"/>
    </source>
</evidence>
<evidence type="ECO:0000256" key="2">
    <source>
        <dbReference type="ARBA" id="ARBA00022692"/>
    </source>
</evidence>
<dbReference type="SUPFAM" id="SSF52540">
    <property type="entry name" value="P-loop containing nucleoside triphosphate hydrolases"/>
    <property type="match status" value="1"/>
</dbReference>
<dbReference type="InterPro" id="IPR027417">
    <property type="entry name" value="P-loop_NTPase"/>
</dbReference>
<feature type="domain" description="ABC transmembrane type-1" evidence="10">
    <location>
        <begin position="84"/>
        <end position="372"/>
    </location>
</feature>
<name>A0A1T4RB87_9ACTN</name>
<evidence type="ECO:0000313" key="12">
    <source>
        <dbReference type="Proteomes" id="UP000190637"/>
    </source>
</evidence>
<dbReference type="PANTHER" id="PTHR43394:SF1">
    <property type="entry name" value="ATP-BINDING CASSETTE SUB-FAMILY B MEMBER 10, MITOCHONDRIAL"/>
    <property type="match status" value="1"/>
</dbReference>
<dbReference type="InterPro" id="IPR003439">
    <property type="entry name" value="ABC_transporter-like_ATP-bd"/>
</dbReference>
<keyword evidence="12" id="KW-1185">Reference proteome</keyword>
<keyword evidence="4 11" id="KW-0067">ATP-binding</keyword>
<dbReference type="GO" id="GO:0016887">
    <property type="term" value="F:ATP hydrolysis activity"/>
    <property type="evidence" value="ECO:0007669"/>
    <property type="project" value="InterPro"/>
</dbReference>
<dbReference type="PROSITE" id="PS50893">
    <property type="entry name" value="ABC_TRANSPORTER_2"/>
    <property type="match status" value="1"/>
</dbReference>
<protein>
    <submittedName>
        <fullName evidence="11">ATP-binding cassette, subfamily B</fullName>
    </submittedName>
</protein>
<evidence type="ECO:0000259" key="9">
    <source>
        <dbReference type="PROSITE" id="PS50893"/>
    </source>
</evidence>
<sequence length="681" mass="72951">MTHGTRRTAPPDDGPANGEEGSSPDGSAPDGEQHETPPALATRWWRTHDDELASARWTGMVRRLPTLVGQAVRLAWTASPLDTAATIALNLAAGVFTAIALVATAGVLEELFASGPTPDRVRAAAPSLILVAGSAALRGALSSAAGWTQSRLEPQVERIAELRLLRLTGRIDLVAFDDPAFHDAAHRARLRGIREAQYVVSHTVNVLTGVTGLVSAAGVLGVLHPVLLPLLLLAVLPEGWAAGRAARMRHALLVALSDRHRRKWMISDLLAERETAAEVRSFTMRDLLLDDFDRVARYERDAHLRLARRQALVRAGGEAATGAATVVVYVALATLLVTGGMPLAVAGTAVIAIRSGQSALASTIVAINSCYESGLYFNDYVEFCASARAHLPAPASLTAPAEFDRISVEDVVFHYPGQDTPALDGVTVEIRRGEVIALVGENGSGKTTLSKLLAGLYSPRSGRVCWDGTDLADVDPDTLRDRIAVIAQDHTHWPMTARRNVVMSNDDDPARLERAAALSGADAVVAELPHGWQTLLDRRFADGHELSGGQWQRVAAARGFYRDAPLLICDEPTAALDARAEHRLFESIGRHVAADSGRTVVLITHRLASVRLADRIYVLDHGRVIEQGTHEELMRQGGHYASLYGLQASAYHADIDPAGGRPAAPSVTRPSAHHERTDSSA</sequence>
<evidence type="ECO:0000256" key="3">
    <source>
        <dbReference type="ARBA" id="ARBA00022741"/>
    </source>
</evidence>
<comment type="subcellular location">
    <subcellularLocation>
        <location evidence="1">Cell membrane</location>
        <topology evidence="1">Multi-pass membrane protein</topology>
    </subcellularLocation>
</comment>
<dbReference type="GO" id="GO:0005886">
    <property type="term" value="C:plasma membrane"/>
    <property type="evidence" value="ECO:0007669"/>
    <property type="project" value="UniProtKB-SubCell"/>
</dbReference>
<keyword evidence="3" id="KW-0547">Nucleotide-binding</keyword>
<evidence type="ECO:0000256" key="4">
    <source>
        <dbReference type="ARBA" id="ARBA00022840"/>
    </source>
</evidence>
<feature type="transmembrane region" description="Helical" evidence="8">
    <location>
        <begin position="226"/>
        <end position="243"/>
    </location>
</feature>
<evidence type="ECO:0000313" key="11">
    <source>
        <dbReference type="EMBL" id="SKA12968.1"/>
    </source>
</evidence>
<dbReference type="EMBL" id="FUWS01000006">
    <property type="protein sequence ID" value="SKA12968.1"/>
    <property type="molecule type" value="Genomic_DNA"/>
</dbReference>
<reference evidence="11 12" key="1">
    <citation type="submission" date="2017-02" db="EMBL/GenBank/DDBJ databases">
        <authorList>
            <person name="Peterson S.W."/>
        </authorList>
    </citation>
    <scope>NUCLEOTIDE SEQUENCE [LARGE SCALE GENOMIC DNA]</scope>
    <source>
        <strain evidence="11 12">DSM 45154</strain>
    </source>
</reference>
<feature type="transmembrane region" description="Helical" evidence="8">
    <location>
        <begin position="128"/>
        <end position="148"/>
    </location>
</feature>
<dbReference type="InterPro" id="IPR039421">
    <property type="entry name" value="Type_1_exporter"/>
</dbReference>
<evidence type="ECO:0000256" key="1">
    <source>
        <dbReference type="ARBA" id="ARBA00004651"/>
    </source>
</evidence>
<dbReference type="InterPro" id="IPR011527">
    <property type="entry name" value="ABC1_TM_dom"/>
</dbReference>
<feature type="transmembrane region" description="Helical" evidence="8">
    <location>
        <begin position="326"/>
        <end position="353"/>
    </location>
</feature>
<dbReference type="Pfam" id="PF00005">
    <property type="entry name" value="ABC_tran"/>
    <property type="match status" value="1"/>
</dbReference>
<dbReference type="Gene3D" id="1.20.1560.10">
    <property type="entry name" value="ABC transporter type 1, transmembrane domain"/>
    <property type="match status" value="1"/>
</dbReference>
<dbReference type="SMART" id="SM00382">
    <property type="entry name" value="AAA"/>
    <property type="match status" value="1"/>
</dbReference>
<dbReference type="STRING" id="1122192.SAMN02745673_02656"/>
<feature type="transmembrane region" description="Helical" evidence="8">
    <location>
        <begin position="199"/>
        <end position="220"/>
    </location>
</feature>
<dbReference type="Proteomes" id="UP000190637">
    <property type="component" value="Unassembled WGS sequence"/>
</dbReference>
<evidence type="ECO:0000256" key="6">
    <source>
        <dbReference type="ARBA" id="ARBA00023136"/>
    </source>
</evidence>
<accession>A0A1T4RB87</accession>
<keyword evidence="2 8" id="KW-0812">Transmembrane</keyword>
<dbReference type="PANTHER" id="PTHR43394">
    <property type="entry name" value="ATP-DEPENDENT PERMEASE MDL1, MITOCHONDRIAL"/>
    <property type="match status" value="1"/>
</dbReference>
<feature type="region of interest" description="Disordered" evidence="7">
    <location>
        <begin position="1"/>
        <end position="41"/>
    </location>
</feature>
<feature type="transmembrane region" description="Helical" evidence="8">
    <location>
        <begin position="87"/>
        <end position="108"/>
    </location>
</feature>
<feature type="compositionally biased region" description="Basic and acidic residues" evidence="7">
    <location>
        <begin position="672"/>
        <end position="681"/>
    </location>
</feature>
<evidence type="ECO:0000256" key="5">
    <source>
        <dbReference type="ARBA" id="ARBA00022989"/>
    </source>
</evidence>
<proteinExistence type="predicted"/>
<keyword evidence="5 8" id="KW-1133">Transmembrane helix</keyword>
<dbReference type="AlphaFoldDB" id="A0A1T4RB87"/>
<dbReference type="GO" id="GO:0005524">
    <property type="term" value="F:ATP binding"/>
    <property type="evidence" value="ECO:0007669"/>
    <property type="project" value="UniProtKB-KW"/>
</dbReference>